<feature type="transmembrane region" description="Helical" evidence="1">
    <location>
        <begin position="51"/>
        <end position="71"/>
    </location>
</feature>
<dbReference type="Proteomes" id="UP000183987">
    <property type="component" value="Unassembled WGS sequence"/>
</dbReference>
<evidence type="ECO:0000256" key="1">
    <source>
        <dbReference type="SAM" id="Phobius"/>
    </source>
</evidence>
<keyword evidence="1" id="KW-1133">Transmembrane helix</keyword>
<accession>A0A1M5DII7</accession>
<proteinExistence type="predicted"/>
<evidence type="ECO:0000313" key="3">
    <source>
        <dbReference type="Proteomes" id="UP000183987"/>
    </source>
</evidence>
<gene>
    <name evidence="2" type="ORF">SAMN05444339_1108</name>
</gene>
<evidence type="ECO:0000313" key="2">
    <source>
        <dbReference type="EMBL" id="SHF66838.1"/>
    </source>
</evidence>
<reference evidence="3" key="1">
    <citation type="submission" date="2016-11" db="EMBL/GenBank/DDBJ databases">
        <authorList>
            <person name="Varghese N."/>
            <person name="Submissions S."/>
        </authorList>
    </citation>
    <scope>NUCLEOTIDE SEQUENCE [LARGE SCALE GENOMIC DNA]</scope>
    <source>
        <strain evidence="3">DSM 29326</strain>
    </source>
</reference>
<organism evidence="2 3">
    <name type="scientific">Loktanella atrilutea</name>
    <dbReference type="NCBI Taxonomy" id="366533"/>
    <lineage>
        <taxon>Bacteria</taxon>
        <taxon>Pseudomonadati</taxon>
        <taxon>Pseudomonadota</taxon>
        <taxon>Alphaproteobacteria</taxon>
        <taxon>Rhodobacterales</taxon>
        <taxon>Roseobacteraceae</taxon>
        <taxon>Loktanella</taxon>
    </lineage>
</organism>
<keyword evidence="1" id="KW-0812">Transmembrane</keyword>
<keyword evidence="1" id="KW-0472">Membrane</keyword>
<keyword evidence="3" id="KW-1185">Reference proteome</keyword>
<sequence length="72" mass="7392">MIPGSLSSAVGVLFCIASLACVAIGMASTTRGICEIVRAIRTGVDTEHDNGTAAVMFALAFVLFMLMQVAVA</sequence>
<dbReference type="STRING" id="366533.SAMN05444339_1108"/>
<dbReference type="EMBL" id="FQUE01000010">
    <property type="protein sequence ID" value="SHF66838.1"/>
    <property type="molecule type" value="Genomic_DNA"/>
</dbReference>
<name>A0A1M5DII7_LOKAT</name>
<protein>
    <submittedName>
        <fullName evidence="2">Uncharacterized protein</fullName>
    </submittedName>
</protein>
<dbReference type="AlphaFoldDB" id="A0A1M5DII7"/>
<dbReference type="RefSeq" id="WP_072858334.1">
    <property type="nucleotide sequence ID" value="NZ_FQUE01000010.1"/>
</dbReference>